<evidence type="ECO:0008006" key="3">
    <source>
        <dbReference type="Google" id="ProtNLM"/>
    </source>
</evidence>
<dbReference type="Proteomes" id="UP000467840">
    <property type="component" value="Chromosome 10"/>
</dbReference>
<dbReference type="PRINTS" id="PR00604">
    <property type="entry name" value="CYTCHRMECIAB"/>
</dbReference>
<evidence type="ECO:0000313" key="2">
    <source>
        <dbReference type="Proteomes" id="UP000467840"/>
    </source>
</evidence>
<dbReference type="AlphaFoldDB" id="A0A6A6N454"/>
<dbReference type="GO" id="GO:0009055">
    <property type="term" value="F:electron transfer activity"/>
    <property type="evidence" value="ECO:0007669"/>
    <property type="project" value="InterPro"/>
</dbReference>
<gene>
    <name evidence="1" type="ORF">GH714_023329</name>
</gene>
<name>A0A6A6N454_HEVBR</name>
<dbReference type="InterPro" id="IPR036909">
    <property type="entry name" value="Cyt_c-like_dom_sf"/>
</dbReference>
<dbReference type="InterPro" id="IPR002327">
    <property type="entry name" value="Cyt_c_1A/1B"/>
</dbReference>
<evidence type="ECO:0000313" key="1">
    <source>
        <dbReference type="EMBL" id="KAF2320094.1"/>
    </source>
</evidence>
<keyword evidence="2" id="KW-1185">Reference proteome</keyword>
<reference evidence="1 2" key="1">
    <citation type="journal article" date="2020" name="Mol. Plant">
        <title>The Chromosome-Based Rubber Tree Genome Provides New Insights into Spurge Genome Evolution and Rubber Biosynthesis.</title>
        <authorList>
            <person name="Liu J."/>
            <person name="Shi C."/>
            <person name="Shi C.C."/>
            <person name="Li W."/>
            <person name="Zhang Q.J."/>
            <person name="Zhang Y."/>
            <person name="Li K."/>
            <person name="Lu H.F."/>
            <person name="Shi C."/>
            <person name="Zhu S.T."/>
            <person name="Xiao Z.Y."/>
            <person name="Nan H."/>
            <person name="Yue Y."/>
            <person name="Zhu X.G."/>
            <person name="Wu Y."/>
            <person name="Hong X.N."/>
            <person name="Fan G.Y."/>
            <person name="Tong Y."/>
            <person name="Zhang D."/>
            <person name="Mao C.L."/>
            <person name="Liu Y.L."/>
            <person name="Hao S.J."/>
            <person name="Liu W.Q."/>
            <person name="Lv M.Q."/>
            <person name="Zhang H.B."/>
            <person name="Liu Y."/>
            <person name="Hu-Tang G.R."/>
            <person name="Wang J.P."/>
            <person name="Wang J.H."/>
            <person name="Sun Y.H."/>
            <person name="Ni S.B."/>
            <person name="Chen W.B."/>
            <person name="Zhang X.C."/>
            <person name="Jiao Y.N."/>
            <person name="Eichler E.E."/>
            <person name="Li G.H."/>
            <person name="Liu X."/>
            <person name="Gao L.Z."/>
        </authorList>
    </citation>
    <scope>NUCLEOTIDE SEQUENCE [LARGE SCALE GENOMIC DNA]</scope>
    <source>
        <strain evidence="2">cv. GT1</strain>
        <tissue evidence="1">Leaf</tissue>
    </source>
</reference>
<dbReference type="EMBL" id="JAAGAX010000003">
    <property type="protein sequence ID" value="KAF2320094.1"/>
    <property type="molecule type" value="Genomic_DNA"/>
</dbReference>
<dbReference type="SUPFAM" id="SSF46626">
    <property type="entry name" value="Cytochrome c"/>
    <property type="match status" value="1"/>
</dbReference>
<protein>
    <recommendedName>
        <fullName evidence="3">Cytochrome c domain-containing protein</fullName>
    </recommendedName>
</protein>
<organism evidence="1 2">
    <name type="scientific">Hevea brasiliensis</name>
    <name type="common">Para rubber tree</name>
    <name type="synonym">Siphonia brasiliensis</name>
    <dbReference type="NCBI Taxonomy" id="3981"/>
    <lineage>
        <taxon>Eukaryota</taxon>
        <taxon>Viridiplantae</taxon>
        <taxon>Streptophyta</taxon>
        <taxon>Embryophyta</taxon>
        <taxon>Tracheophyta</taxon>
        <taxon>Spermatophyta</taxon>
        <taxon>Magnoliopsida</taxon>
        <taxon>eudicotyledons</taxon>
        <taxon>Gunneridae</taxon>
        <taxon>Pentapetalae</taxon>
        <taxon>rosids</taxon>
        <taxon>fabids</taxon>
        <taxon>Malpighiales</taxon>
        <taxon>Euphorbiaceae</taxon>
        <taxon>Crotonoideae</taxon>
        <taxon>Micrandreae</taxon>
        <taxon>Hevea</taxon>
    </lineage>
</organism>
<comment type="caution">
    <text evidence="1">The sequence shown here is derived from an EMBL/GenBank/DDBJ whole genome shotgun (WGS) entry which is preliminary data.</text>
</comment>
<proteinExistence type="predicted"/>
<dbReference type="Gene3D" id="1.10.760.10">
    <property type="entry name" value="Cytochrome c-like domain"/>
    <property type="match status" value="1"/>
</dbReference>
<sequence>MGFSEGNLGQLLGIPTLQLTRTHGCDMGREGFVRLLAQSEEDQIVGVDSVYIPGTKMVFPGLKKPQERADLIAYLKDATA</sequence>
<accession>A0A6A6N454</accession>
<dbReference type="GO" id="GO:0020037">
    <property type="term" value="F:heme binding"/>
    <property type="evidence" value="ECO:0007669"/>
    <property type="project" value="InterPro"/>
</dbReference>